<evidence type="ECO:0000313" key="7">
    <source>
        <dbReference type="EMBL" id="MFD1360705.1"/>
    </source>
</evidence>
<evidence type="ECO:0000256" key="3">
    <source>
        <dbReference type="ARBA" id="ARBA00022989"/>
    </source>
</evidence>
<dbReference type="PANTHER" id="PTHR37422">
    <property type="entry name" value="TEICHURONIC ACID BIOSYNTHESIS PROTEIN TUAE"/>
    <property type="match status" value="1"/>
</dbReference>
<comment type="caution">
    <text evidence="7">The sequence shown here is derived from an EMBL/GenBank/DDBJ whole genome shotgun (WGS) entry which is preliminary data.</text>
</comment>
<gene>
    <name evidence="7" type="ORF">ACFQ4A_03310</name>
</gene>
<feature type="transmembrane region" description="Helical" evidence="5">
    <location>
        <begin position="12"/>
        <end position="28"/>
    </location>
</feature>
<sequence length="389" mass="44204">MTKTLAKEERGFLRLIFVMMTTSSIVLMEPAPYDLLMVVLCFIAFFYGLVEFNKDHFFPAMLLIIYTLTNLISLYFARDFAQAFSYFLITVYLAVSWFLFSGVSSRLHVNLYRYIFSAYLAAAVITVMSGIAAYVQLIPGLDFLLMQGRVQGFFKDPNVFGPFLVPPALYTLLQLGRRRTRRKMRIVWLCLFVLLSTGVLLSYSRAAWGQLVLAIGVFFLLINNGTHKRVQTLFLLLIAAAPILIYFVTSTAVGELFFGRFGLQDYDQTRFQNQENALDNIFRFPLGFGPGQSEIVLDIAAHSLYIRLIAENGIFGALSFIGFLVVCLSRSLQLVIKAPPDIQGYFVIIAASLIGIIFNSIFIDTIHWRHMWLLLAMPWVRLSTIKSKK</sequence>
<feature type="transmembrane region" description="Helical" evidence="5">
    <location>
        <begin position="157"/>
        <end position="173"/>
    </location>
</feature>
<feature type="transmembrane region" description="Helical" evidence="5">
    <location>
        <begin position="34"/>
        <end position="50"/>
    </location>
</feature>
<keyword evidence="3 5" id="KW-1133">Transmembrane helix</keyword>
<evidence type="ECO:0000259" key="6">
    <source>
        <dbReference type="Pfam" id="PF04932"/>
    </source>
</evidence>
<proteinExistence type="predicted"/>
<dbReference type="InterPro" id="IPR051533">
    <property type="entry name" value="WaaL-like"/>
</dbReference>
<feature type="transmembrane region" description="Helical" evidence="5">
    <location>
        <begin position="185"/>
        <end position="201"/>
    </location>
</feature>
<evidence type="ECO:0000256" key="5">
    <source>
        <dbReference type="SAM" id="Phobius"/>
    </source>
</evidence>
<reference evidence="8" key="1">
    <citation type="journal article" date="2019" name="Int. J. Syst. Evol. Microbiol.">
        <title>The Global Catalogue of Microorganisms (GCM) 10K type strain sequencing project: providing services to taxonomists for standard genome sequencing and annotation.</title>
        <authorList>
            <consortium name="The Broad Institute Genomics Platform"/>
            <consortium name="The Broad Institute Genome Sequencing Center for Infectious Disease"/>
            <person name="Wu L."/>
            <person name="Ma J."/>
        </authorList>
    </citation>
    <scope>NUCLEOTIDE SEQUENCE [LARGE SCALE GENOMIC DNA]</scope>
    <source>
        <strain evidence="8">CCUG 54822</strain>
    </source>
</reference>
<dbReference type="InterPro" id="IPR007016">
    <property type="entry name" value="O-antigen_ligase-rel_domated"/>
</dbReference>
<accession>A0ABW3ZQP7</accession>
<dbReference type="Proteomes" id="UP001597178">
    <property type="component" value="Unassembled WGS sequence"/>
</dbReference>
<name>A0ABW3ZQP7_9BACI</name>
<feature type="transmembrane region" description="Helical" evidence="5">
    <location>
        <begin position="313"/>
        <end position="332"/>
    </location>
</feature>
<feature type="transmembrane region" description="Helical" evidence="5">
    <location>
        <begin position="83"/>
        <end position="103"/>
    </location>
</feature>
<dbReference type="EMBL" id="JBHTNH010000003">
    <property type="protein sequence ID" value="MFD1360705.1"/>
    <property type="molecule type" value="Genomic_DNA"/>
</dbReference>
<organism evidence="7 8">
    <name type="scientific">Lentibacillus salinarum</name>
    <dbReference type="NCBI Taxonomy" id="446820"/>
    <lineage>
        <taxon>Bacteria</taxon>
        <taxon>Bacillati</taxon>
        <taxon>Bacillota</taxon>
        <taxon>Bacilli</taxon>
        <taxon>Bacillales</taxon>
        <taxon>Bacillaceae</taxon>
        <taxon>Lentibacillus</taxon>
    </lineage>
</organism>
<protein>
    <submittedName>
        <fullName evidence="7">O-antigen ligase family protein</fullName>
    </submittedName>
</protein>
<feature type="transmembrane region" description="Helical" evidence="5">
    <location>
        <begin position="207"/>
        <end position="226"/>
    </location>
</feature>
<feature type="transmembrane region" description="Helical" evidence="5">
    <location>
        <begin position="233"/>
        <end position="253"/>
    </location>
</feature>
<evidence type="ECO:0000256" key="2">
    <source>
        <dbReference type="ARBA" id="ARBA00022692"/>
    </source>
</evidence>
<dbReference type="RefSeq" id="WP_382397551.1">
    <property type="nucleotide sequence ID" value="NZ_JBHTNH010000003.1"/>
</dbReference>
<feature type="transmembrane region" description="Helical" evidence="5">
    <location>
        <begin position="115"/>
        <end position="137"/>
    </location>
</feature>
<feature type="transmembrane region" description="Helical" evidence="5">
    <location>
        <begin position="344"/>
        <end position="363"/>
    </location>
</feature>
<feature type="domain" description="O-antigen ligase-related" evidence="6">
    <location>
        <begin position="191"/>
        <end position="321"/>
    </location>
</feature>
<keyword evidence="8" id="KW-1185">Reference proteome</keyword>
<dbReference type="PANTHER" id="PTHR37422:SF13">
    <property type="entry name" value="LIPOPOLYSACCHARIDE BIOSYNTHESIS PROTEIN PA4999-RELATED"/>
    <property type="match status" value="1"/>
</dbReference>
<keyword evidence="7" id="KW-0436">Ligase</keyword>
<dbReference type="Pfam" id="PF04932">
    <property type="entry name" value="Wzy_C"/>
    <property type="match status" value="1"/>
</dbReference>
<feature type="transmembrane region" description="Helical" evidence="5">
    <location>
        <begin position="57"/>
        <end position="77"/>
    </location>
</feature>
<keyword evidence="2 5" id="KW-0812">Transmembrane</keyword>
<keyword evidence="4 5" id="KW-0472">Membrane</keyword>
<dbReference type="GO" id="GO:0016874">
    <property type="term" value="F:ligase activity"/>
    <property type="evidence" value="ECO:0007669"/>
    <property type="project" value="UniProtKB-KW"/>
</dbReference>
<evidence type="ECO:0000256" key="1">
    <source>
        <dbReference type="ARBA" id="ARBA00004141"/>
    </source>
</evidence>
<evidence type="ECO:0000313" key="8">
    <source>
        <dbReference type="Proteomes" id="UP001597178"/>
    </source>
</evidence>
<evidence type="ECO:0000256" key="4">
    <source>
        <dbReference type="ARBA" id="ARBA00023136"/>
    </source>
</evidence>
<comment type="subcellular location">
    <subcellularLocation>
        <location evidence="1">Membrane</location>
        <topology evidence="1">Multi-pass membrane protein</topology>
    </subcellularLocation>
</comment>